<evidence type="ECO:0000256" key="1">
    <source>
        <dbReference type="SAM" id="MobiDB-lite"/>
    </source>
</evidence>
<proteinExistence type="predicted"/>
<dbReference type="Pfam" id="PF12900">
    <property type="entry name" value="Pyridox_ox_2"/>
    <property type="match status" value="1"/>
</dbReference>
<dbReference type="EMBL" id="CP108482">
    <property type="protein sequence ID" value="WUS54956.1"/>
    <property type="molecule type" value="Genomic_DNA"/>
</dbReference>
<name>A0ABZ1W2C9_9ACTN</name>
<feature type="compositionally biased region" description="Basic and acidic residues" evidence="1">
    <location>
        <begin position="18"/>
        <end position="28"/>
    </location>
</feature>
<dbReference type="RefSeq" id="WP_329500507.1">
    <property type="nucleotide sequence ID" value="NZ_CP108460.1"/>
</dbReference>
<sequence>MSPVDRSDTPTGGAPDVRSPDGRGAEECTREQSLELLRQTAIGRLIHTDDAMPAVTPSCFTLDSLGEVVIPLPASWRADLMDGEVVGFQTDRFDEQTLRGWTVLVVGRSRLVTDPVKIAGLRHQGPLYWGHRPTRGYLSIHPELVTGRWFGS</sequence>
<gene>
    <name evidence="2" type="ORF">OG469_05175</name>
</gene>
<accession>A0ABZ1W2C9</accession>
<keyword evidence="3" id="KW-1185">Reference proteome</keyword>
<dbReference type="Proteomes" id="UP001432014">
    <property type="component" value="Chromosome"/>
</dbReference>
<reference evidence="2 3" key="1">
    <citation type="submission" date="2022-10" db="EMBL/GenBank/DDBJ databases">
        <title>The complete genomes of actinobacterial strains from the NBC collection.</title>
        <authorList>
            <person name="Joergensen T.S."/>
            <person name="Alvarez Arevalo M."/>
            <person name="Sterndorff E.B."/>
            <person name="Faurdal D."/>
            <person name="Vuksanovic O."/>
            <person name="Mourched A.-S."/>
            <person name="Charusanti P."/>
            <person name="Shaw S."/>
            <person name="Blin K."/>
            <person name="Weber T."/>
        </authorList>
    </citation>
    <scope>NUCLEOTIDE SEQUENCE [LARGE SCALE GENOMIC DNA]</scope>
    <source>
        <strain evidence="2 3">NBC_01247</strain>
    </source>
</reference>
<dbReference type="InterPro" id="IPR012349">
    <property type="entry name" value="Split_barrel_FMN-bd"/>
</dbReference>
<protein>
    <submittedName>
        <fullName evidence="2">Pyridoxamine 5'-phosphate oxidase family protein</fullName>
    </submittedName>
</protein>
<dbReference type="Gene3D" id="2.30.110.10">
    <property type="entry name" value="Electron Transport, Fmn-binding Protein, Chain A"/>
    <property type="match status" value="1"/>
</dbReference>
<evidence type="ECO:0000313" key="3">
    <source>
        <dbReference type="Proteomes" id="UP001432014"/>
    </source>
</evidence>
<organism evidence="2 3">
    <name type="scientific">Kitasatospora herbaricolor</name>
    <dbReference type="NCBI Taxonomy" id="68217"/>
    <lineage>
        <taxon>Bacteria</taxon>
        <taxon>Bacillati</taxon>
        <taxon>Actinomycetota</taxon>
        <taxon>Actinomycetes</taxon>
        <taxon>Kitasatosporales</taxon>
        <taxon>Streptomycetaceae</taxon>
        <taxon>Kitasatospora</taxon>
    </lineage>
</organism>
<dbReference type="SUPFAM" id="SSF50475">
    <property type="entry name" value="FMN-binding split barrel"/>
    <property type="match status" value="1"/>
</dbReference>
<dbReference type="InterPro" id="IPR024747">
    <property type="entry name" value="Pyridox_Oxase-rel"/>
</dbReference>
<feature type="region of interest" description="Disordered" evidence="1">
    <location>
        <begin position="1"/>
        <end position="28"/>
    </location>
</feature>
<evidence type="ECO:0000313" key="2">
    <source>
        <dbReference type="EMBL" id="WUS54956.1"/>
    </source>
</evidence>